<dbReference type="KEGG" id="scs:Sta7437_1506"/>
<organism evidence="1 2">
    <name type="scientific">Stanieria cyanosphaera (strain ATCC 29371 / PCC 7437)</name>
    <dbReference type="NCBI Taxonomy" id="111780"/>
    <lineage>
        <taxon>Bacteria</taxon>
        <taxon>Bacillati</taxon>
        <taxon>Cyanobacteriota</taxon>
        <taxon>Cyanophyceae</taxon>
        <taxon>Pleurocapsales</taxon>
        <taxon>Dermocarpellaceae</taxon>
        <taxon>Stanieria</taxon>
    </lineage>
</organism>
<evidence type="ECO:0000313" key="1">
    <source>
        <dbReference type="EMBL" id="AFZ35073.1"/>
    </source>
</evidence>
<sequence>MPVRVVYKYQAQIEEAFGHLSFHQESVVNSVGARNKAKYALLS</sequence>
<accession>K9XRD3</accession>
<dbReference type="EMBL" id="CP003653">
    <property type="protein sequence ID" value="AFZ35073.1"/>
    <property type="molecule type" value="Genomic_DNA"/>
</dbReference>
<keyword evidence="2" id="KW-1185">Reference proteome</keyword>
<protein>
    <submittedName>
        <fullName evidence="1">Uncharacterized protein</fullName>
    </submittedName>
</protein>
<reference evidence="2" key="1">
    <citation type="journal article" date="2013" name="Proc. Natl. Acad. Sci. U.S.A.">
        <title>Improving the coverage of the cyanobacterial phylum using diversity-driven genome sequencing.</title>
        <authorList>
            <person name="Shih P.M."/>
            <person name="Wu D."/>
            <person name="Latifi A."/>
            <person name="Axen S.D."/>
            <person name="Fewer D.P."/>
            <person name="Talla E."/>
            <person name="Calteau A."/>
            <person name="Cai F."/>
            <person name="Tandeau de Marsac N."/>
            <person name="Rippka R."/>
            <person name="Herdman M."/>
            <person name="Sivonen K."/>
            <person name="Coursin T."/>
            <person name="Laurent T."/>
            <person name="Goodwin L."/>
            <person name="Nolan M."/>
            <person name="Davenport K.W."/>
            <person name="Han C.S."/>
            <person name="Rubin E.M."/>
            <person name="Eisen J.A."/>
            <person name="Woyke T."/>
            <person name="Gugger M."/>
            <person name="Kerfeld C.A."/>
        </authorList>
    </citation>
    <scope>NUCLEOTIDE SEQUENCE [LARGE SCALE GENOMIC DNA]</scope>
    <source>
        <strain evidence="2">ATCC 29371 / PCC 7437</strain>
    </source>
</reference>
<dbReference type="AlphaFoldDB" id="K9XRD3"/>
<dbReference type="HOGENOM" id="CLU_3239894_0_0_3"/>
<evidence type="ECO:0000313" key="2">
    <source>
        <dbReference type="Proteomes" id="UP000010473"/>
    </source>
</evidence>
<name>K9XRD3_STAC7</name>
<gene>
    <name evidence="1" type="ordered locus">Sta7437_1506</name>
</gene>
<dbReference type="Proteomes" id="UP000010473">
    <property type="component" value="Chromosome"/>
</dbReference>
<proteinExistence type="predicted"/>